<feature type="transmembrane region" description="Helical" evidence="9">
    <location>
        <begin position="148"/>
        <end position="169"/>
    </location>
</feature>
<dbReference type="Proteomes" id="UP000054558">
    <property type="component" value="Unassembled WGS sequence"/>
</dbReference>
<comment type="subcellular location">
    <subcellularLocation>
        <location evidence="1">Membrane</location>
        <topology evidence="1">Multi-pass membrane protein</topology>
    </subcellularLocation>
</comment>
<evidence type="ECO:0000256" key="2">
    <source>
        <dbReference type="ARBA" id="ARBA00010593"/>
    </source>
</evidence>
<feature type="compositionally biased region" description="Basic and acidic residues" evidence="8">
    <location>
        <begin position="871"/>
        <end position="884"/>
    </location>
</feature>
<evidence type="ECO:0000256" key="9">
    <source>
        <dbReference type="SAM" id="Phobius"/>
    </source>
</evidence>
<name>A0A1Y1HZZ3_KLENI</name>
<dbReference type="Pfam" id="PF03522">
    <property type="entry name" value="SLC12"/>
    <property type="match status" value="2"/>
</dbReference>
<protein>
    <submittedName>
        <fullName evidence="12">Cation-chloride co-transporter protein</fullName>
    </submittedName>
</protein>
<keyword evidence="6 9" id="KW-0472">Membrane</keyword>
<keyword evidence="4 9" id="KW-0812">Transmembrane</keyword>
<keyword evidence="13" id="KW-1185">Reference proteome</keyword>
<dbReference type="AlphaFoldDB" id="A0A1Y1HZZ3"/>
<dbReference type="GO" id="GO:0016020">
    <property type="term" value="C:membrane"/>
    <property type="evidence" value="ECO:0007669"/>
    <property type="project" value="UniProtKB-SubCell"/>
</dbReference>
<evidence type="ECO:0000259" key="11">
    <source>
        <dbReference type="Pfam" id="PF03522"/>
    </source>
</evidence>
<keyword evidence="3" id="KW-0813">Transport</keyword>
<feature type="transmembrane region" description="Helical" evidence="9">
    <location>
        <begin position="63"/>
        <end position="89"/>
    </location>
</feature>
<dbReference type="GO" id="GO:0015377">
    <property type="term" value="F:chloride:monoatomic cation symporter activity"/>
    <property type="evidence" value="ECO:0007669"/>
    <property type="project" value="InterPro"/>
</dbReference>
<organism evidence="12 13">
    <name type="scientific">Klebsormidium nitens</name>
    <name type="common">Green alga</name>
    <name type="synonym">Ulothrix nitens</name>
    <dbReference type="NCBI Taxonomy" id="105231"/>
    <lineage>
        <taxon>Eukaryota</taxon>
        <taxon>Viridiplantae</taxon>
        <taxon>Streptophyta</taxon>
        <taxon>Klebsormidiophyceae</taxon>
        <taxon>Klebsormidiales</taxon>
        <taxon>Klebsormidiaceae</taxon>
        <taxon>Klebsormidium</taxon>
    </lineage>
</organism>
<dbReference type="InterPro" id="IPR018491">
    <property type="entry name" value="SLC12_C"/>
</dbReference>
<evidence type="ECO:0000313" key="13">
    <source>
        <dbReference type="Proteomes" id="UP000054558"/>
    </source>
</evidence>
<feature type="coiled-coil region" evidence="7">
    <location>
        <begin position="543"/>
        <end position="574"/>
    </location>
</feature>
<evidence type="ECO:0000256" key="1">
    <source>
        <dbReference type="ARBA" id="ARBA00004141"/>
    </source>
</evidence>
<evidence type="ECO:0000256" key="6">
    <source>
        <dbReference type="ARBA" id="ARBA00023136"/>
    </source>
</evidence>
<dbReference type="PANTHER" id="PTHR11827">
    <property type="entry name" value="SOLUTE CARRIER FAMILY 12, CATION COTRANSPORTERS"/>
    <property type="match status" value="1"/>
</dbReference>
<keyword evidence="5 9" id="KW-1133">Transmembrane helix</keyword>
<feature type="transmembrane region" description="Helical" evidence="9">
    <location>
        <begin position="258"/>
        <end position="280"/>
    </location>
</feature>
<accession>A0A1Y1HZZ3</accession>
<dbReference type="OMA" id="AIEILLX"/>
<feature type="domain" description="Amino acid permease/ SLC12A" evidence="10">
    <location>
        <begin position="41"/>
        <end position="474"/>
    </location>
</feature>
<feature type="transmembrane region" description="Helical" evidence="9">
    <location>
        <begin position="176"/>
        <end position="197"/>
    </location>
</feature>
<feature type="compositionally biased region" description="Polar residues" evidence="8">
    <location>
        <begin position="1"/>
        <end position="11"/>
    </location>
</feature>
<feature type="region of interest" description="Disordered" evidence="8">
    <location>
        <begin position="1"/>
        <end position="24"/>
    </location>
</feature>
<evidence type="ECO:0000256" key="4">
    <source>
        <dbReference type="ARBA" id="ARBA00022692"/>
    </source>
</evidence>
<dbReference type="STRING" id="105231.A0A1Y1HZZ3"/>
<feature type="transmembrane region" description="Helical" evidence="9">
    <location>
        <begin position="110"/>
        <end position="128"/>
    </location>
</feature>
<proteinExistence type="inferred from homology"/>
<feature type="transmembrane region" description="Helical" evidence="9">
    <location>
        <begin position="310"/>
        <end position="331"/>
    </location>
</feature>
<evidence type="ECO:0000256" key="3">
    <source>
        <dbReference type="ARBA" id="ARBA00022448"/>
    </source>
</evidence>
<comment type="similarity">
    <text evidence="2">Belongs to the SLC12A transporter family.</text>
</comment>
<dbReference type="OrthoDB" id="1871016at2759"/>
<evidence type="ECO:0000313" key="12">
    <source>
        <dbReference type="EMBL" id="GAQ81428.1"/>
    </source>
</evidence>
<feature type="transmembrane region" description="Helical" evidence="9">
    <location>
        <begin position="390"/>
        <end position="411"/>
    </location>
</feature>
<dbReference type="InterPro" id="IPR004842">
    <property type="entry name" value="SLC12A_fam"/>
</dbReference>
<feature type="domain" description="SLC12A transporter C-terminal" evidence="11">
    <location>
        <begin position="640"/>
        <end position="726"/>
    </location>
</feature>
<keyword evidence="7" id="KW-0175">Coiled coil</keyword>
<evidence type="ECO:0000256" key="8">
    <source>
        <dbReference type="SAM" id="MobiDB-lite"/>
    </source>
</evidence>
<evidence type="ECO:0000256" key="7">
    <source>
        <dbReference type="SAM" id="Coils"/>
    </source>
</evidence>
<feature type="transmembrane region" description="Helical" evidence="9">
    <location>
        <begin position="367"/>
        <end position="384"/>
    </location>
</feature>
<dbReference type="FunFam" id="1.20.1740.10:FF:000013">
    <property type="entry name" value="Solute carrier family 12 member"/>
    <property type="match status" value="1"/>
</dbReference>
<sequence>MESQGTSSSSGKRGREDSMTASGVEASTGHLGTLNGVLIPTCENMWGVLIFLRFYAVVGNAGVWQSFTIVLVSFLCSLLTTLSLSAVATNGKAEEGGTYYLISRALGPRIGGAVGCMYYLGVALLAVLETLGAIEMLLFTFPSLHITAATRILSAILLIALGILVFCGIKFVSRLGVVFFGVCLYTMASFYIGLALAPKHNLPAEVTGLSFSTLRSNWDPGYAHGMDYSAALSIFFPCFTGILSGADRASSLRNPARSIPIGTLGAICVSLVIYLSYFGLWGAVALRPYLRGDLSTGGGGHGDASIVADIVWPSAIVTQLGIIIASISQALQCLVTAPRLIQAISADGVVPFLAPLARLRNNEPQRALIFTVIFCVCASMIGSLDLVAPLTSVCFLTCYAALNLSCLLFTVLKAPSWRPSWRYYSWATALAGFLGCFALMFAIVWYWALAAIFLAALLYIYIDYRQVQVDWGTGLGGLRLQLAVQAILSAGRESKFSVNWRPQLLVLAKPQKQWDDEGSRNTDNEILSFASQLKKGKGLCVVNVILEGKLSELAAEARQEQEDLEARMEHEKVAGFARALVAASYRQGKTCAIQTGGLGSLEPNTLLLGWPDKWQETGHRDSGEIFLETLAECTATAKAALICMHIQNFPRANEKQHGFIDVWWIVHDGGLLLLLAHLLSQHRIWRSCKLRVHTVAEQLDNSVAVKANLQALLQQVRIEAEVEVVEMADEDLAPYTYDYTLRLEEAQAHLEGLAAQRKDKPAGLEKTSSFAGSFARRPEAYLKLGKADDGIGSLQGGVTPRAASMRAKSGPLPRSFPQELHMVDGAAHVSRQASLRRSGELVLTIDDIQAGKPGHSVHNRRSSTGSSGDDELPRPEDPGRRRSVVEGVPVLRALGSAAGRESFRNSGQLDAVLGAPNRGGATPRARRAESMTALQMAGFGQVESRRASRFGEGLGEGEGAGAGPVSNGSFTAGASMRDGKQTRFADEIAKLGPPEWEDKQVEMTGTTLAAESVKQALREMQAAARERPNPLERTWDTFTQAHTPKRLNDLIREKSESARLVLINLPDPHMKMDPDQYMGYCEELTAGISRVLLVHGTGKEVWSSAPMTKVTK</sequence>
<dbReference type="InterPro" id="IPR004841">
    <property type="entry name" value="AA-permease/SLC12A_dom"/>
</dbReference>
<dbReference type="Pfam" id="PF00324">
    <property type="entry name" value="AA_permease"/>
    <property type="match status" value="1"/>
</dbReference>
<evidence type="ECO:0000259" key="10">
    <source>
        <dbReference type="Pfam" id="PF00324"/>
    </source>
</evidence>
<reference evidence="12 13" key="1">
    <citation type="journal article" date="2014" name="Nat. Commun.">
        <title>Klebsormidium flaccidum genome reveals primary factors for plant terrestrial adaptation.</title>
        <authorList>
            <person name="Hori K."/>
            <person name="Maruyama F."/>
            <person name="Fujisawa T."/>
            <person name="Togashi T."/>
            <person name="Yamamoto N."/>
            <person name="Seo M."/>
            <person name="Sato S."/>
            <person name="Yamada T."/>
            <person name="Mori H."/>
            <person name="Tajima N."/>
            <person name="Moriyama T."/>
            <person name="Ikeuchi M."/>
            <person name="Watanabe M."/>
            <person name="Wada H."/>
            <person name="Kobayashi K."/>
            <person name="Saito M."/>
            <person name="Masuda T."/>
            <person name="Sasaki-Sekimoto Y."/>
            <person name="Mashiguchi K."/>
            <person name="Awai K."/>
            <person name="Shimojima M."/>
            <person name="Masuda S."/>
            <person name="Iwai M."/>
            <person name="Nobusawa T."/>
            <person name="Narise T."/>
            <person name="Kondo S."/>
            <person name="Saito H."/>
            <person name="Sato R."/>
            <person name="Murakawa M."/>
            <person name="Ihara Y."/>
            <person name="Oshima-Yamada Y."/>
            <person name="Ohtaka K."/>
            <person name="Satoh M."/>
            <person name="Sonobe K."/>
            <person name="Ishii M."/>
            <person name="Ohtani R."/>
            <person name="Kanamori-Sato M."/>
            <person name="Honoki R."/>
            <person name="Miyazaki D."/>
            <person name="Mochizuki H."/>
            <person name="Umetsu J."/>
            <person name="Higashi K."/>
            <person name="Shibata D."/>
            <person name="Kamiya Y."/>
            <person name="Sato N."/>
            <person name="Nakamura Y."/>
            <person name="Tabata S."/>
            <person name="Ida S."/>
            <person name="Kurokawa K."/>
            <person name="Ohta H."/>
        </authorList>
    </citation>
    <scope>NUCLEOTIDE SEQUENCE [LARGE SCALE GENOMIC DNA]</scope>
    <source>
        <strain evidence="12 13">NIES-2285</strain>
    </source>
</reference>
<feature type="domain" description="SLC12A transporter C-terminal" evidence="11">
    <location>
        <begin position="526"/>
        <end position="621"/>
    </location>
</feature>
<dbReference type="EMBL" id="DF237029">
    <property type="protein sequence ID" value="GAQ81428.1"/>
    <property type="molecule type" value="Genomic_DNA"/>
</dbReference>
<dbReference type="Gene3D" id="1.20.1740.10">
    <property type="entry name" value="Amino acid/polyamine transporter I"/>
    <property type="match status" value="1"/>
</dbReference>
<evidence type="ECO:0000256" key="5">
    <source>
        <dbReference type="ARBA" id="ARBA00022989"/>
    </source>
</evidence>
<feature type="transmembrane region" description="Helical" evidence="9">
    <location>
        <begin position="228"/>
        <end position="246"/>
    </location>
</feature>
<gene>
    <name evidence="12" type="ORF">KFL_000800070</name>
</gene>
<dbReference type="PANTHER" id="PTHR11827:SF72">
    <property type="entry name" value="GH08340P"/>
    <property type="match status" value="1"/>
</dbReference>
<feature type="region of interest" description="Disordered" evidence="8">
    <location>
        <begin position="846"/>
        <end position="887"/>
    </location>
</feature>